<gene>
    <name evidence="3" type="ORF">OKA104_LOCUS20134</name>
    <name evidence="2" type="ORF">VCS650_LOCUS12320</name>
</gene>
<dbReference type="EMBL" id="CAJOAY010001328">
    <property type="protein sequence ID" value="CAF3828430.1"/>
    <property type="molecule type" value="Genomic_DNA"/>
</dbReference>
<evidence type="ECO:0000313" key="2">
    <source>
        <dbReference type="EMBL" id="CAF0955686.1"/>
    </source>
</evidence>
<evidence type="ECO:0000313" key="4">
    <source>
        <dbReference type="Proteomes" id="UP000663891"/>
    </source>
</evidence>
<proteinExistence type="predicted"/>
<evidence type="ECO:0000313" key="3">
    <source>
        <dbReference type="EMBL" id="CAF3828430.1"/>
    </source>
</evidence>
<comment type="caution">
    <text evidence="2">The sequence shown here is derived from an EMBL/GenBank/DDBJ whole genome shotgun (WGS) entry which is preliminary data.</text>
</comment>
<accession>A0A814DAK9</accession>
<feature type="transmembrane region" description="Helical" evidence="1">
    <location>
        <begin position="78"/>
        <end position="97"/>
    </location>
</feature>
<name>A0A814DAK9_9BILA</name>
<keyword evidence="1" id="KW-0472">Membrane</keyword>
<keyword evidence="1" id="KW-0812">Transmembrane</keyword>
<feature type="transmembrane region" description="Helical" evidence="1">
    <location>
        <begin position="7"/>
        <end position="28"/>
    </location>
</feature>
<keyword evidence="1" id="KW-1133">Transmembrane helix</keyword>
<dbReference type="EMBL" id="CAJNON010000094">
    <property type="protein sequence ID" value="CAF0955686.1"/>
    <property type="molecule type" value="Genomic_DNA"/>
</dbReference>
<dbReference type="Proteomes" id="UP000663881">
    <property type="component" value="Unassembled WGS sequence"/>
</dbReference>
<evidence type="ECO:0000256" key="1">
    <source>
        <dbReference type="SAM" id="Phobius"/>
    </source>
</evidence>
<dbReference type="AlphaFoldDB" id="A0A814DAK9"/>
<organism evidence="2 4">
    <name type="scientific">Adineta steineri</name>
    <dbReference type="NCBI Taxonomy" id="433720"/>
    <lineage>
        <taxon>Eukaryota</taxon>
        <taxon>Metazoa</taxon>
        <taxon>Spiralia</taxon>
        <taxon>Gnathifera</taxon>
        <taxon>Rotifera</taxon>
        <taxon>Eurotatoria</taxon>
        <taxon>Bdelloidea</taxon>
        <taxon>Adinetida</taxon>
        <taxon>Adinetidae</taxon>
        <taxon>Adineta</taxon>
    </lineage>
</organism>
<dbReference type="Proteomes" id="UP000663891">
    <property type="component" value="Unassembled WGS sequence"/>
</dbReference>
<reference evidence="2" key="1">
    <citation type="submission" date="2021-02" db="EMBL/GenBank/DDBJ databases">
        <authorList>
            <person name="Nowell W R."/>
        </authorList>
    </citation>
    <scope>NUCLEOTIDE SEQUENCE</scope>
</reference>
<feature type="transmembrane region" description="Helical" evidence="1">
    <location>
        <begin position="48"/>
        <end position="71"/>
    </location>
</feature>
<feature type="transmembrane region" description="Helical" evidence="1">
    <location>
        <begin position="112"/>
        <end position="134"/>
    </location>
</feature>
<dbReference type="OrthoDB" id="10024558at2759"/>
<sequence length="145" mass="17114">MYVYSRSFRWLQIILTLFYGQVISTGIYEYLIQGISGLTLQLRPVYDSMLLIIFGILMFAFVPYAIFALWYCRTRMSIITLLISIAILILTLVKSIIEISNMGQYPIRKEWIFIRIIELILRVFGIIALIIFIIRLRQGYRPDNF</sequence>
<protein>
    <submittedName>
        <fullName evidence="2">Uncharacterized protein</fullName>
    </submittedName>
</protein>